<feature type="region of interest" description="Disordered" evidence="5">
    <location>
        <begin position="296"/>
        <end position="322"/>
    </location>
</feature>
<evidence type="ECO:0000259" key="7">
    <source>
        <dbReference type="Pfam" id="PF13813"/>
    </source>
</evidence>
<feature type="transmembrane region" description="Helical" evidence="6">
    <location>
        <begin position="82"/>
        <end position="101"/>
    </location>
</feature>
<feature type="compositionally biased region" description="Pro residues" evidence="5">
    <location>
        <begin position="309"/>
        <end position="322"/>
    </location>
</feature>
<evidence type="ECO:0000256" key="3">
    <source>
        <dbReference type="ARBA" id="ARBA00022989"/>
    </source>
</evidence>
<comment type="subcellular location">
    <subcellularLocation>
        <location evidence="1">Membrane</location>
        <topology evidence="1">Multi-pass membrane protein</topology>
    </subcellularLocation>
</comment>
<feature type="non-terminal residue" evidence="8">
    <location>
        <position position="322"/>
    </location>
</feature>
<evidence type="ECO:0000256" key="4">
    <source>
        <dbReference type="ARBA" id="ARBA00023136"/>
    </source>
</evidence>
<evidence type="ECO:0000256" key="1">
    <source>
        <dbReference type="ARBA" id="ARBA00004141"/>
    </source>
</evidence>
<gene>
    <name evidence="8" type="ORF">PENANT_c026G11787</name>
</gene>
<reference evidence="9" key="1">
    <citation type="journal article" date="2017" name="Nat. Microbiol.">
        <title>Global analysis of biosynthetic gene clusters reveals vast potential of secondary metabolite production in Penicillium species.</title>
        <authorList>
            <person name="Nielsen J.C."/>
            <person name="Grijseels S."/>
            <person name="Prigent S."/>
            <person name="Ji B."/>
            <person name="Dainat J."/>
            <person name="Nielsen K.F."/>
            <person name="Frisvad J.C."/>
            <person name="Workman M."/>
            <person name="Nielsen J."/>
        </authorList>
    </citation>
    <scope>NUCLEOTIDE SEQUENCE [LARGE SCALE GENOMIC DNA]</scope>
    <source>
        <strain evidence="9">IBT 31811</strain>
    </source>
</reference>
<dbReference type="Proteomes" id="UP000191672">
    <property type="component" value="Unassembled WGS sequence"/>
</dbReference>
<keyword evidence="9" id="KW-1185">Reference proteome</keyword>
<protein>
    <recommendedName>
        <fullName evidence="7">Wax synthase domain-containing protein</fullName>
    </recommendedName>
</protein>
<dbReference type="GO" id="GO:0016020">
    <property type="term" value="C:membrane"/>
    <property type="evidence" value="ECO:0007669"/>
    <property type="project" value="UniProtKB-SubCell"/>
</dbReference>
<keyword evidence="4 6" id="KW-0472">Membrane</keyword>
<comment type="caution">
    <text evidence="8">The sequence shown here is derived from an EMBL/GenBank/DDBJ whole genome shotgun (WGS) entry which is preliminary data.</text>
</comment>
<sequence length="322" mass="36085">MIRLDDTDACALAQTPTLKGKLRALTSLMNNQRCIGTPYEIKWIPPFDESRPGYIPSRAEALRSVATQIVTGYLSRQVLVSFLWDILPLGLFWCLYIASWLNSLYMAGDLIALISGDPVEAHPPAFGSIRYMRTIRGFWGKYWHQSNSFPFQGASNYICKELLGLRSLVQRYTNILSEQGNEVLLRAGSRHHGRRWGPGALETMAWLSSGRWGRCEKGNPYVGKAGGLHLDVDVFVDYSGMVLRTSYCDVSTETWHAFWDCQEGALYPGSGYVDNFLKVPYVYQKKTNEQLDFRKAHFGPKVPAQNPTQPGPGPSTGPPVNP</sequence>
<feature type="domain" description="Wax synthase" evidence="7">
    <location>
        <begin position="123"/>
        <end position="176"/>
    </location>
</feature>
<evidence type="ECO:0000313" key="9">
    <source>
        <dbReference type="Proteomes" id="UP000191672"/>
    </source>
</evidence>
<dbReference type="Pfam" id="PF13813">
    <property type="entry name" value="MBOAT_2"/>
    <property type="match status" value="1"/>
</dbReference>
<organism evidence="8 9">
    <name type="scientific">Penicillium antarcticum</name>
    <dbReference type="NCBI Taxonomy" id="416450"/>
    <lineage>
        <taxon>Eukaryota</taxon>
        <taxon>Fungi</taxon>
        <taxon>Dikarya</taxon>
        <taxon>Ascomycota</taxon>
        <taxon>Pezizomycotina</taxon>
        <taxon>Eurotiomycetes</taxon>
        <taxon>Eurotiomycetidae</taxon>
        <taxon>Eurotiales</taxon>
        <taxon>Aspergillaceae</taxon>
        <taxon>Penicillium</taxon>
    </lineage>
</organism>
<evidence type="ECO:0000313" key="8">
    <source>
        <dbReference type="EMBL" id="OQD81681.1"/>
    </source>
</evidence>
<evidence type="ECO:0000256" key="6">
    <source>
        <dbReference type="SAM" id="Phobius"/>
    </source>
</evidence>
<evidence type="ECO:0000256" key="5">
    <source>
        <dbReference type="SAM" id="MobiDB-lite"/>
    </source>
</evidence>
<accession>A0A1V6PXH8</accession>
<keyword evidence="2 6" id="KW-0812">Transmembrane</keyword>
<evidence type="ECO:0000256" key="2">
    <source>
        <dbReference type="ARBA" id="ARBA00022692"/>
    </source>
</evidence>
<dbReference type="InterPro" id="IPR032805">
    <property type="entry name" value="Wax_synthase_dom"/>
</dbReference>
<dbReference type="AlphaFoldDB" id="A0A1V6PXH8"/>
<proteinExistence type="predicted"/>
<dbReference type="EMBL" id="MDYN01000026">
    <property type="protein sequence ID" value="OQD81681.1"/>
    <property type="molecule type" value="Genomic_DNA"/>
</dbReference>
<name>A0A1V6PXH8_9EURO</name>
<keyword evidence="3 6" id="KW-1133">Transmembrane helix</keyword>